<dbReference type="PANTHER" id="PTHR13355">
    <property type="entry name" value="GLUCOSAMINE 6-PHOSPHATE N-ACETYLTRANSFERASE"/>
    <property type="match status" value="1"/>
</dbReference>
<accession>E6UL57</accession>
<organism evidence="2 3">
    <name type="scientific">Ruminococcus albus (strain ATCC 27210 / DSM 20455 / JCM 14654 / NCDO 2250 / 7)</name>
    <dbReference type="NCBI Taxonomy" id="697329"/>
    <lineage>
        <taxon>Bacteria</taxon>
        <taxon>Bacillati</taxon>
        <taxon>Bacillota</taxon>
        <taxon>Clostridia</taxon>
        <taxon>Eubacteriales</taxon>
        <taxon>Oscillospiraceae</taxon>
        <taxon>Ruminococcus</taxon>
    </lineage>
</organism>
<evidence type="ECO:0000313" key="2">
    <source>
        <dbReference type="EMBL" id="ADU24403.1"/>
    </source>
</evidence>
<name>E6UL57_RUMA7</name>
<dbReference type="PROSITE" id="PS51186">
    <property type="entry name" value="GNAT"/>
    <property type="match status" value="1"/>
</dbReference>
<dbReference type="KEGG" id="ral:Rumal_3980"/>
<dbReference type="InterPro" id="IPR016181">
    <property type="entry name" value="Acyl_CoA_acyltransferase"/>
</dbReference>
<dbReference type="SUPFAM" id="SSF55729">
    <property type="entry name" value="Acyl-CoA N-acyltransferases (Nat)"/>
    <property type="match status" value="1"/>
</dbReference>
<reference evidence="3" key="1">
    <citation type="journal article" date="2011" name="J. Bacteriol.">
        <title>Complete genome of the cellulolytic ruminal bacterium Ruminococcus albus 7.</title>
        <authorList>
            <person name="Suen G."/>
            <person name="Stevenson D.M."/>
            <person name="Bruce D.C."/>
            <person name="Chertkov O."/>
            <person name="Copeland A."/>
            <person name="Cheng J.F."/>
            <person name="Detter C."/>
            <person name="Detter J.C."/>
            <person name="Goodwin L.A."/>
            <person name="Han C.S."/>
            <person name="Hauser L.J."/>
            <person name="Ivanova N.N."/>
            <person name="Kyrpides N.C."/>
            <person name="Land M.L."/>
            <person name="Lapidus A."/>
            <person name="Lucas S."/>
            <person name="Ovchinnikova G."/>
            <person name="Pitluck S."/>
            <person name="Tapia R."/>
            <person name="Woyke T."/>
            <person name="Boyum J."/>
            <person name="Mead D."/>
            <person name="Weimer P.J."/>
        </authorList>
    </citation>
    <scope>NUCLEOTIDE SEQUENCE [LARGE SCALE GENOMIC DNA]</scope>
    <source>
        <strain evidence="3">ATCC 27210 / DSM 20455 / JCM 14654 / NCDO 2250 / 7</strain>
        <plasmid evidence="3">pRUMAL02</plasmid>
    </source>
</reference>
<sequence length="158" mass="18373">MYKSYRYNKLWGEDLVREITADDLDGLMTLYMQLHDNPFPEKDEAVMALWERIIDDPDHHIVVCEEDGKIVSSCVCVIIPNLTHGMRPYAFVENVITDEKYRGRGLATACLGFARDIAVRENCYKMMLMTGSKKDSTLRFYERAGYNKNDKTAFIQWL</sequence>
<dbReference type="InterPro" id="IPR039143">
    <property type="entry name" value="GNPNAT1-like"/>
</dbReference>
<dbReference type="Gene3D" id="3.40.630.30">
    <property type="match status" value="1"/>
</dbReference>
<keyword evidence="2" id="KW-0808">Transferase</keyword>
<proteinExistence type="predicted"/>
<dbReference type="InterPro" id="IPR000182">
    <property type="entry name" value="GNAT_dom"/>
</dbReference>
<gene>
    <name evidence="2" type="ordered locus">Rumal_3980</name>
</gene>
<protein>
    <submittedName>
        <fullName evidence="2">GCN5-related N-acetyltransferase</fullName>
    </submittedName>
</protein>
<feature type="domain" description="N-acetyltransferase" evidence="1">
    <location>
        <begin position="14"/>
        <end position="158"/>
    </location>
</feature>
<dbReference type="CDD" id="cd04301">
    <property type="entry name" value="NAT_SF"/>
    <property type="match status" value="1"/>
</dbReference>
<dbReference type="HOGENOM" id="CLU_013985_34_5_9"/>
<keyword evidence="2" id="KW-0614">Plasmid</keyword>
<dbReference type="GO" id="GO:0004343">
    <property type="term" value="F:glucosamine 6-phosphate N-acetyltransferase activity"/>
    <property type="evidence" value="ECO:0007669"/>
    <property type="project" value="TreeGrafter"/>
</dbReference>
<dbReference type="Proteomes" id="UP000006919">
    <property type="component" value="Plasmid pRUMAL02"/>
</dbReference>
<dbReference type="Pfam" id="PF00583">
    <property type="entry name" value="Acetyltransf_1"/>
    <property type="match status" value="1"/>
</dbReference>
<evidence type="ECO:0000313" key="3">
    <source>
        <dbReference type="Proteomes" id="UP000006919"/>
    </source>
</evidence>
<geneLocation type="plasmid" evidence="2 3">
    <name>pRUMAL02</name>
</geneLocation>
<dbReference type="AlphaFoldDB" id="E6UL57"/>
<evidence type="ECO:0000259" key="1">
    <source>
        <dbReference type="PROSITE" id="PS51186"/>
    </source>
</evidence>
<dbReference type="EMBL" id="CP002405">
    <property type="protein sequence ID" value="ADU24403.1"/>
    <property type="molecule type" value="Genomic_DNA"/>
</dbReference>
<dbReference type="PANTHER" id="PTHR13355:SF11">
    <property type="entry name" value="GLUCOSAMINE 6-PHOSPHATE N-ACETYLTRANSFERASE"/>
    <property type="match status" value="1"/>
</dbReference>